<comment type="caution">
    <text evidence="2">The sequence shown here is derived from an EMBL/GenBank/DDBJ whole genome shotgun (WGS) entry which is preliminary data.</text>
</comment>
<organism evidence="2 3">
    <name type="scientific">Chryseobacterium viscerum</name>
    <dbReference type="NCBI Taxonomy" id="1037377"/>
    <lineage>
        <taxon>Bacteria</taxon>
        <taxon>Pseudomonadati</taxon>
        <taxon>Bacteroidota</taxon>
        <taxon>Flavobacteriia</taxon>
        <taxon>Flavobacteriales</taxon>
        <taxon>Weeksellaceae</taxon>
        <taxon>Chryseobacterium group</taxon>
        <taxon>Chryseobacterium</taxon>
    </lineage>
</organism>
<protein>
    <submittedName>
        <fullName evidence="2">T9SS C-terminal target domain-containing protein</fullName>
    </submittedName>
</protein>
<evidence type="ECO:0000256" key="1">
    <source>
        <dbReference type="ARBA" id="ARBA00022729"/>
    </source>
</evidence>
<dbReference type="Proteomes" id="UP000236413">
    <property type="component" value="Unassembled WGS sequence"/>
</dbReference>
<dbReference type="NCBIfam" id="TIGR04183">
    <property type="entry name" value="Por_Secre_tail"/>
    <property type="match status" value="1"/>
</dbReference>
<evidence type="ECO:0000313" key="3">
    <source>
        <dbReference type="Proteomes" id="UP000236413"/>
    </source>
</evidence>
<gene>
    <name evidence="2" type="ORF">C1634_008980</name>
</gene>
<dbReference type="InterPro" id="IPR026444">
    <property type="entry name" value="Secre_tail"/>
</dbReference>
<accession>A0A316WNL9</accession>
<reference evidence="2 3" key="1">
    <citation type="submission" date="2018-04" db="EMBL/GenBank/DDBJ databases">
        <title>Chryseobacterium oncorhynchi 701B-08T from rainbow trout, and Chryseobacterium viscerum 687B-08T from diseased fish.</title>
        <authorList>
            <person name="Jeong J.-J."/>
            <person name="Lee Y.J."/>
            <person name="Pathiraja D."/>
            <person name="Park B."/>
            <person name="Choi I.-G."/>
            <person name="Kim K.D."/>
        </authorList>
    </citation>
    <scope>NUCLEOTIDE SEQUENCE [LARGE SCALE GENOMIC DNA]</scope>
    <source>
        <strain evidence="2 3">687B-08</strain>
    </source>
</reference>
<evidence type="ECO:0000313" key="2">
    <source>
        <dbReference type="EMBL" id="PWN62895.1"/>
    </source>
</evidence>
<proteinExistence type="predicted"/>
<dbReference type="AlphaFoldDB" id="A0A316WNL9"/>
<name>A0A316WNL9_9FLAO</name>
<keyword evidence="1" id="KW-0732">Signal</keyword>
<dbReference type="RefSeq" id="WP_103233891.1">
    <property type="nucleotide sequence ID" value="NZ_PPEG02000003.1"/>
</dbReference>
<sequence>MTLVNAEGLTIKSQQAKAGKTIISTSGMRTGIYFYNAQNSNGTISGKFSVQ</sequence>
<dbReference type="EMBL" id="PPEG02000003">
    <property type="protein sequence ID" value="PWN62895.1"/>
    <property type="molecule type" value="Genomic_DNA"/>
</dbReference>